<dbReference type="Gene3D" id="3.40.50.1110">
    <property type="entry name" value="SGNH hydrolase"/>
    <property type="match status" value="1"/>
</dbReference>
<proteinExistence type="predicted"/>
<dbReference type="InterPro" id="IPR051532">
    <property type="entry name" value="Ester_Hydrolysis_Enzymes"/>
</dbReference>
<organism evidence="2">
    <name type="scientific">marine metagenome</name>
    <dbReference type="NCBI Taxonomy" id="408172"/>
    <lineage>
        <taxon>unclassified sequences</taxon>
        <taxon>metagenomes</taxon>
        <taxon>ecological metagenomes</taxon>
    </lineage>
</organism>
<protein>
    <recommendedName>
        <fullName evidence="1">SGNH hydrolase-type esterase domain-containing protein</fullName>
    </recommendedName>
</protein>
<dbReference type="SUPFAM" id="SSF52266">
    <property type="entry name" value="SGNH hydrolase"/>
    <property type="match status" value="1"/>
</dbReference>
<dbReference type="InterPro" id="IPR036514">
    <property type="entry name" value="SGNH_hydro_sf"/>
</dbReference>
<evidence type="ECO:0000259" key="1">
    <source>
        <dbReference type="Pfam" id="PF13472"/>
    </source>
</evidence>
<feature type="domain" description="SGNH hydrolase-type esterase" evidence="1">
    <location>
        <begin position="56"/>
        <end position="216"/>
    </location>
</feature>
<evidence type="ECO:0000313" key="2">
    <source>
        <dbReference type="EMBL" id="SVE63852.1"/>
    </source>
</evidence>
<dbReference type="PANTHER" id="PTHR30383">
    <property type="entry name" value="THIOESTERASE 1/PROTEASE 1/LYSOPHOSPHOLIPASE L1"/>
    <property type="match status" value="1"/>
</dbReference>
<sequence>MIDRRTFINRGAAGTTVLATVSVSTAKVAPFKPSSVGGYDYSLPKFKKGSRLLFQGDSITDMKWGRNQKDRNHYLGHSYVYLIAARLGVDMPEAQLDVYNRGMSGHKVRDLKARWQKDAIDMKPDWLSILIGVNDVGRTVTKDKGLEEWETDYRFILDASRKANADLKLVLLDPFVLASGGLANQSAFKAKRDIVDKLCEIVSRLAKDYGAVHVNTQEV</sequence>
<accession>A0A383F3U1</accession>
<name>A0A383F3U1_9ZZZZ</name>
<dbReference type="AlphaFoldDB" id="A0A383F3U1"/>
<reference evidence="2" key="1">
    <citation type="submission" date="2018-05" db="EMBL/GenBank/DDBJ databases">
        <authorList>
            <person name="Lanie J.A."/>
            <person name="Ng W.-L."/>
            <person name="Kazmierczak K.M."/>
            <person name="Andrzejewski T.M."/>
            <person name="Davidsen T.M."/>
            <person name="Wayne K.J."/>
            <person name="Tettelin H."/>
            <person name="Glass J.I."/>
            <person name="Rusch D."/>
            <person name="Podicherti R."/>
            <person name="Tsui H.-C.T."/>
            <person name="Winkler M.E."/>
        </authorList>
    </citation>
    <scope>NUCLEOTIDE SEQUENCE</scope>
</reference>
<dbReference type="GO" id="GO:0004622">
    <property type="term" value="F:phosphatidylcholine lysophospholipase activity"/>
    <property type="evidence" value="ECO:0007669"/>
    <property type="project" value="TreeGrafter"/>
</dbReference>
<dbReference type="InterPro" id="IPR013830">
    <property type="entry name" value="SGNH_hydro"/>
</dbReference>
<dbReference type="Pfam" id="PF13472">
    <property type="entry name" value="Lipase_GDSL_2"/>
    <property type="match status" value="1"/>
</dbReference>
<feature type="non-terminal residue" evidence="2">
    <location>
        <position position="219"/>
    </location>
</feature>
<dbReference type="PANTHER" id="PTHR30383:SF5">
    <property type="entry name" value="SGNH HYDROLASE-TYPE ESTERASE DOMAIN-CONTAINING PROTEIN"/>
    <property type="match status" value="1"/>
</dbReference>
<dbReference type="EMBL" id="UINC01231357">
    <property type="protein sequence ID" value="SVE63852.1"/>
    <property type="molecule type" value="Genomic_DNA"/>
</dbReference>
<gene>
    <name evidence="2" type="ORF">METZ01_LOCUS516706</name>
</gene>